<reference evidence="7" key="1">
    <citation type="submission" date="2024-06" db="EMBL/GenBank/DDBJ databases">
        <title>Radixoralia hellwigii gen. nov., sp nov., isolated from a root canal in the human oral cavity.</title>
        <authorList>
            <person name="Bartsch S."/>
            <person name="Wittmer A."/>
            <person name="Schulz A.-K."/>
            <person name="Neumann-Schaal M."/>
            <person name="Wolf J."/>
            <person name="Gronow S."/>
            <person name="Tennert C."/>
            <person name="Haecker G."/>
            <person name="Cieplik F."/>
            <person name="Al-Ahmad A."/>
        </authorList>
    </citation>
    <scope>NUCLEOTIDE SEQUENCE [LARGE SCALE GENOMIC DNA]</scope>
    <source>
        <strain evidence="7">Wk13</strain>
    </source>
</reference>
<dbReference type="Proteomes" id="UP001574673">
    <property type="component" value="Unassembled WGS sequence"/>
</dbReference>
<feature type="transmembrane region" description="Helical" evidence="5">
    <location>
        <begin position="71"/>
        <end position="91"/>
    </location>
</feature>
<dbReference type="RefSeq" id="WP_418890349.1">
    <property type="nucleotide sequence ID" value="NZ_JBEUWX010000002.1"/>
</dbReference>
<feature type="transmembrane region" description="Helical" evidence="5">
    <location>
        <begin position="190"/>
        <end position="208"/>
    </location>
</feature>
<proteinExistence type="predicted"/>
<gene>
    <name evidence="6" type="ORF">ABCS64_02480</name>
</gene>
<evidence type="ECO:0000256" key="2">
    <source>
        <dbReference type="ARBA" id="ARBA00022692"/>
    </source>
</evidence>
<dbReference type="Pfam" id="PF04172">
    <property type="entry name" value="LrgB"/>
    <property type="match status" value="1"/>
</dbReference>
<keyword evidence="4 5" id="KW-0472">Membrane</keyword>
<accession>A0ABV4UC14</accession>
<comment type="subcellular location">
    <subcellularLocation>
        <location evidence="1">Membrane</location>
        <topology evidence="1">Multi-pass membrane protein</topology>
    </subcellularLocation>
</comment>
<dbReference type="EMBL" id="JBEUWX010000002">
    <property type="protein sequence ID" value="MFA9949204.1"/>
    <property type="molecule type" value="Genomic_DNA"/>
</dbReference>
<keyword evidence="3 5" id="KW-1133">Transmembrane helix</keyword>
<evidence type="ECO:0000256" key="5">
    <source>
        <dbReference type="SAM" id="Phobius"/>
    </source>
</evidence>
<organism evidence="6 7">
    <name type="scientific">Dentiradicibacter hellwigii</name>
    <dbReference type="NCBI Taxonomy" id="3149053"/>
    <lineage>
        <taxon>Bacteria</taxon>
        <taxon>Pseudomonadati</taxon>
        <taxon>Pseudomonadota</taxon>
        <taxon>Betaproteobacteria</taxon>
        <taxon>Rhodocyclales</taxon>
        <taxon>Rhodocyclaceae</taxon>
        <taxon>Dentiradicibacter</taxon>
    </lineage>
</organism>
<protein>
    <submittedName>
        <fullName evidence="6">LrgB family protein</fullName>
    </submittedName>
</protein>
<dbReference type="InterPro" id="IPR007300">
    <property type="entry name" value="CidB/LrgB"/>
</dbReference>
<feature type="transmembrane region" description="Helical" evidence="5">
    <location>
        <begin position="103"/>
        <end position="125"/>
    </location>
</feature>
<evidence type="ECO:0000256" key="1">
    <source>
        <dbReference type="ARBA" id="ARBA00004141"/>
    </source>
</evidence>
<dbReference type="PANTHER" id="PTHR30249:SF0">
    <property type="entry name" value="PLASTIDAL GLYCOLATE_GLYCERATE TRANSLOCATOR 1, CHLOROPLASTIC"/>
    <property type="match status" value="1"/>
</dbReference>
<feature type="transmembrane region" description="Helical" evidence="5">
    <location>
        <begin position="214"/>
        <end position="234"/>
    </location>
</feature>
<feature type="transmembrane region" description="Helical" evidence="5">
    <location>
        <begin position="155"/>
        <end position="178"/>
    </location>
</feature>
<evidence type="ECO:0000313" key="7">
    <source>
        <dbReference type="Proteomes" id="UP001574673"/>
    </source>
</evidence>
<feature type="transmembrane region" description="Helical" evidence="5">
    <location>
        <begin position="46"/>
        <end position="65"/>
    </location>
</feature>
<evidence type="ECO:0000256" key="3">
    <source>
        <dbReference type="ARBA" id="ARBA00022989"/>
    </source>
</evidence>
<keyword evidence="2 5" id="KW-0812">Transmembrane</keyword>
<comment type="caution">
    <text evidence="6">The sequence shown here is derived from an EMBL/GenBank/DDBJ whole genome shotgun (WGS) entry which is preliminary data.</text>
</comment>
<evidence type="ECO:0000256" key="4">
    <source>
        <dbReference type="ARBA" id="ARBA00023136"/>
    </source>
</evidence>
<evidence type="ECO:0000313" key="6">
    <source>
        <dbReference type="EMBL" id="MFA9949204.1"/>
    </source>
</evidence>
<feature type="transmembrane region" description="Helical" evidence="5">
    <location>
        <begin position="12"/>
        <end position="34"/>
    </location>
</feature>
<keyword evidence="7" id="KW-1185">Reference proteome</keyword>
<sequence>MSATLNELSSYMAGSPLTGLTLTLLAYQAGLWCFRRSGGLHWANPVLIAIALICVVLWLSGMPYAEYFAGAQMIHFLLGPSTVALAVPLFTQWKNLKRMALPLIVGLFVGCIAAAFSAMAIARWLGASTETVRSLAPKSATTPIAMGVAEKIGGLSSLTAIFVILTGITGAVCFPALFRLFKFHNHAAQGFAVGLAAHGLGTAHAFMVSEKMGAFAALGMGMNGMLTALLLPLLI</sequence>
<name>A0ABV4UC14_9RHOO</name>
<dbReference type="PANTHER" id="PTHR30249">
    <property type="entry name" value="PUTATIVE SEROTONIN TRANSPORTER"/>
    <property type="match status" value="1"/>
</dbReference>